<feature type="region of interest" description="Disordered" evidence="1">
    <location>
        <begin position="1"/>
        <end position="46"/>
    </location>
</feature>
<protein>
    <submittedName>
        <fullName evidence="2">Uncharacterized protein</fullName>
    </submittedName>
</protein>
<evidence type="ECO:0000256" key="1">
    <source>
        <dbReference type="SAM" id="MobiDB-lite"/>
    </source>
</evidence>
<evidence type="ECO:0000313" key="2">
    <source>
        <dbReference type="EMBL" id="KAF1929651.1"/>
    </source>
</evidence>
<organism evidence="2 3">
    <name type="scientific">Didymella exigua CBS 183.55</name>
    <dbReference type="NCBI Taxonomy" id="1150837"/>
    <lineage>
        <taxon>Eukaryota</taxon>
        <taxon>Fungi</taxon>
        <taxon>Dikarya</taxon>
        <taxon>Ascomycota</taxon>
        <taxon>Pezizomycotina</taxon>
        <taxon>Dothideomycetes</taxon>
        <taxon>Pleosporomycetidae</taxon>
        <taxon>Pleosporales</taxon>
        <taxon>Pleosporineae</taxon>
        <taxon>Didymellaceae</taxon>
        <taxon>Didymella</taxon>
    </lineage>
</organism>
<feature type="region of interest" description="Disordered" evidence="1">
    <location>
        <begin position="58"/>
        <end position="92"/>
    </location>
</feature>
<dbReference type="RefSeq" id="XP_033449899.1">
    <property type="nucleotide sequence ID" value="XM_033587333.1"/>
</dbReference>
<dbReference type="PROSITE" id="PS51257">
    <property type="entry name" value="PROKAR_LIPOPROTEIN"/>
    <property type="match status" value="1"/>
</dbReference>
<dbReference type="EMBL" id="ML978965">
    <property type="protein sequence ID" value="KAF1929651.1"/>
    <property type="molecule type" value="Genomic_DNA"/>
</dbReference>
<name>A0A6A5RML5_9PLEO</name>
<keyword evidence="3" id="KW-1185">Reference proteome</keyword>
<gene>
    <name evidence="2" type="ORF">M421DRAFT_125957</name>
</gene>
<reference evidence="2" key="1">
    <citation type="journal article" date="2020" name="Stud. Mycol.">
        <title>101 Dothideomycetes genomes: a test case for predicting lifestyles and emergence of pathogens.</title>
        <authorList>
            <person name="Haridas S."/>
            <person name="Albert R."/>
            <person name="Binder M."/>
            <person name="Bloem J."/>
            <person name="Labutti K."/>
            <person name="Salamov A."/>
            <person name="Andreopoulos B."/>
            <person name="Baker S."/>
            <person name="Barry K."/>
            <person name="Bills G."/>
            <person name="Bluhm B."/>
            <person name="Cannon C."/>
            <person name="Castanera R."/>
            <person name="Culley D."/>
            <person name="Daum C."/>
            <person name="Ezra D."/>
            <person name="Gonzalez J."/>
            <person name="Henrissat B."/>
            <person name="Kuo A."/>
            <person name="Liang C."/>
            <person name="Lipzen A."/>
            <person name="Lutzoni F."/>
            <person name="Magnuson J."/>
            <person name="Mondo S."/>
            <person name="Nolan M."/>
            <person name="Ohm R."/>
            <person name="Pangilinan J."/>
            <person name="Park H.-J."/>
            <person name="Ramirez L."/>
            <person name="Alfaro M."/>
            <person name="Sun H."/>
            <person name="Tritt A."/>
            <person name="Yoshinaga Y."/>
            <person name="Zwiers L.-H."/>
            <person name="Turgeon B."/>
            <person name="Goodwin S."/>
            <person name="Spatafora J."/>
            <person name="Crous P."/>
            <person name="Grigoriev I."/>
        </authorList>
    </citation>
    <scope>NUCLEOTIDE SEQUENCE</scope>
    <source>
        <strain evidence="2">CBS 183.55</strain>
    </source>
</reference>
<sequence length="92" mass="9701">MRGSAVAPAATNPSTTSGSCDRRNRFSRPQHVTSLPFAEGGTGRTYHVFPDRSLRLVGKPDTLSSGMRPKDRARSGSASGVLLQASGARTPM</sequence>
<accession>A0A6A5RML5</accession>
<proteinExistence type="predicted"/>
<dbReference type="GeneID" id="54344979"/>
<dbReference type="Proteomes" id="UP000800082">
    <property type="component" value="Unassembled WGS sequence"/>
</dbReference>
<evidence type="ECO:0000313" key="3">
    <source>
        <dbReference type="Proteomes" id="UP000800082"/>
    </source>
</evidence>
<dbReference type="AlphaFoldDB" id="A0A6A5RML5"/>